<dbReference type="Pfam" id="PF14023">
    <property type="entry name" value="Bestrophin-like"/>
    <property type="match status" value="1"/>
</dbReference>
<accession>A0A7K0CJ19</accession>
<feature type="transmembrane region" description="Helical" evidence="1">
    <location>
        <begin position="183"/>
        <end position="204"/>
    </location>
</feature>
<dbReference type="EMBL" id="WEGJ01000013">
    <property type="protein sequence ID" value="MQY13446.1"/>
    <property type="molecule type" value="Genomic_DNA"/>
</dbReference>
<protein>
    <recommendedName>
        <fullName evidence="4">DUF4239 domain-containing protein</fullName>
    </recommendedName>
</protein>
<feature type="transmembrane region" description="Helical" evidence="1">
    <location>
        <begin position="6"/>
        <end position="24"/>
    </location>
</feature>
<keyword evidence="1" id="KW-1133">Transmembrane helix</keyword>
<proteinExistence type="predicted"/>
<dbReference type="InterPro" id="IPR025333">
    <property type="entry name" value="DUF4239"/>
</dbReference>
<gene>
    <name evidence="2" type="ORF">SRB5_35940</name>
</gene>
<dbReference type="RefSeq" id="WP_153453209.1">
    <property type="nucleotide sequence ID" value="NZ_WEGJ01000013.1"/>
</dbReference>
<evidence type="ECO:0008006" key="4">
    <source>
        <dbReference type="Google" id="ProtNLM"/>
    </source>
</evidence>
<keyword evidence="3" id="KW-1185">Reference proteome</keyword>
<organism evidence="2 3">
    <name type="scientific">Streptomyces smaragdinus</name>
    <dbReference type="NCBI Taxonomy" id="2585196"/>
    <lineage>
        <taxon>Bacteria</taxon>
        <taxon>Bacillati</taxon>
        <taxon>Actinomycetota</taxon>
        <taxon>Actinomycetes</taxon>
        <taxon>Kitasatosporales</taxon>
        <taxon>Streptomycetaceae</taxon>
        <taxon>Streptomyces</taxon>
    </lineage>
</organism>
<reference evidence="2 3" key="1">
    <citation type="submission" date="2019-10" db="EMBL/GenBank/DDBJ databases">
        <title>Streptomyces smaragdinus sp. nov. and Streptomyces fabii sp. nov., isolated from the gut of fungus growing-termite Macrotermes natalensis.</title>
        <authorList>
            <person name="Schwitalla J."/>
            <person name="Benndorf R."/>
            <person name="Martin K."/>
            <person name="De Beer W."/>
            <person name="Kaster A.-K."/>
            <person name="Vollmers J."/>
            <person name="Poulsen M."/>
            <person name="Beemelmanns C."/>
        </authorList>
    </citation>
    <scope>NUCLEOTIDE SEQUENCE [LARGE SCALE GENOMIC DNA]</scope>
    <source>
        <strain evidence="2 3">RB5</strain>
    </source>
</reference>
<evidence type="ECO:0000313" key="2">
    <source>
        <dbReference type="EMBL" id="MQY13446.1"/>
    </source>
</evidence>
<evidence type="ECO:0000256" key="1">
    <source>
        <dbReference type="SAM" id="Phobius"/>
    </source>
</evidence>
<keyword evidence="1" id="KW-0472">Membrane</keyword>
<feature type="transmembrane region" description="Helical" evidence="1">
    <location>
        <begin position="45"/>
        <end position="66"/>
    </location>
</feature>
<dbReference type="Proteomes" id="UP000466345">
    <property type="component" value="Unassembled WGS sequence"/>
</dbReference>
<comment type="caution">
    <text evidence="2">The sequence shown here is derived from an EMBL/GenBank/DDBJ whole genome shotgun (WGS) entry which is preliminary data.</text>
</comment>
<keyword evidence="1" id="KW-0812">Transmembrane</keyword>
<dbReference type="AlphaFoldDB" id="A0A7K0CJ19"/>
<name>A0A7K0CJ19_9ACTN</name>
<sequence>MPSWLMLVLAVAAAIAVVVLVVVLRDRRTHAEEIDPDETPDVIEYMTMMIGVVYAIVLGLAIAGVWEARSGADETVRREVHALHAVSERAGVWPEPVRTELRSAVDEYVRYATGDEWDTMVDSETLTPHGDRLMARINGIVSGYNPRTDAENRAAYTLADQAAAAEEARSDRSLDLGPTMPTLVWFGLIAGAMVAIGMLFALQIRRSPRELILAGIHSALLAFLLYLVWDFDTPYVHAAEDLREPFTSLFPGSVT</sequence>
<evidence type="ECO:0000313" key="3">
    <source>
        <dbReference type="Proteomes" id="UP000466345"/>
    </source>
</evidence>
<dbReference type="OrthoDB" id="4313900at2"/>
<feature type="transmembrane region" description="Helical" evidence="1">
    <location>
        <begin position="211"/>
        <end position="229"/>
    </location>
</feature>